<sequence length="136" mass="15766">MERKWQNFAAIKRKRISLPRIEVCDGCTVSSPTHKGHFVVYTSDQKRFVIPLEYLNNKIFRELLKLSQEEFGLQIDGPIIVPCDASFMEYIVMLIERGAEKDLEITLLMSFVTACCISPSLFYQEHTNQQALVWGY</sequence>
<protein>
    <submittedName>
        <fullName evidence="1">Uncharacterized protein</fullName>
    </submittedName>
</protein>
<reference evidence="2" key="1">
    <citation type="journal article" date="2023" name="G3 (Bethesda)">
        <title>Genome assembly and association tests identify interacting loci associated with vigor, precocity, and sex in interspecific pistachio rootstocks.</title>
        <authorList>
            <person name="Palmer W."/>
            <person name="Jacygrad E."/>
            <person name="Sagayaradj S."/>
            <person name="Cavanaugh K."/>
            <person name="Han R."/>
            <person name="Bertier L."/>
            <person name="Beede B."/>
            <person name="Kafkas S."/>
            <person name="Golino D."/>
            <person name="Preece J."/>
            <person name="Michelmore R."/>
        </authorList>
    </citation>
    <scope>NUCLEOTIDE SEQUENCE [LARGE SCALE GENOMIC DNA]</scope>
</reference>
<evidence type="ECO:0000313" key="2">
    <source>
        <dbReference type="Proteomes" id="UP001164250"/>
    </source>
</evidence>
<dbReference type="Proteomes" id="UP001164250">
    <property type="component" value="Chromosome 10"/>
</dbReference>
<gene>
    <name evidence="1" type="ORF">Patl1_06838</name>
</gene>
<comment type="caution">
    <text evidence="1">The sequence shown here is derived from an EMBL/GenBank/DDBJ whole genome shotgun (WGS) entry which is preliminary data.</text>
</comment>
<proteinExistence type="predicted"/>
<dbReference type="EMBL" id="CM047906">
    <property type="protein sequence ID" value="KAJ0086073.1"/>
    <property type="molecule type" value="Genomic_DNA"/>
</dbReference>
<evidence type="ECO:0000313" key="1">
    <source>
        <dbReference type="EMBL" id="KAJ0086073.1"/>
    </source>
</evidence>
<keyword evidence="2" id="KW-1185">Reference proteome</keyword>
<organism evidence="1 2">
    <name type="scientific">Pistacia atlantica</name>
    <dbReference type="NCBI Taxonomy" id="434234"/>
    <lineage>
        <taxon>Eukaryota</taxon>
        <taxon>Viridiplantae</taxon>
        <taxon>Streptophyta</taxon>
        <taxon>Embryophyta</taxon>
        <taxon>Tracheophyta</taxon>
        <taxon>Spermatophyta</taxon>
        <taxon>Magnoliopsida</taxon>
        <taxon>eudicotyledons</taxon>
        <taxon>Gunneridae</taxon>
        <taxon>Pentapetalae</taxon>
        <taxon>rosids</taxon>
        <taxon>malvids</taxon>
        <taxon>Sapindales</taxon>
        <taxon>Anacardiaceae</taxon>
        <taxon>Pistacia</taxon>
    </lineage>
</organism>
<name>A0ACC1AFP2_9ROSI</name>
<accession>A0ACC1AFP2</accession>